<dbReference type="GO" id="GO:0030141">
    <property type="term" value="C:secretory granule"/>
    <property type="evidence" value="ECO:0007669"/>
    <property type="project" value="TreeGrafter"/>
</dbReference>
<dbReference type="GO" id="GO:0007628">
    <property type="term" value="P:adult walking behavior"/>
    <property type="evidence" value="ECO:0007669"/>
    <property type="project" value="Ensembl"/>
</dbReference>
<dbReference type="Proteomes" id="UP000694381">
    <property type="component" value="Unassembled WGS sequence"/>
</dbReference>
<keyword evidence="5 9" id="KW-0372">Hormone</keyword>
<name>A0A8C6RXC8_NANGA</name>
<sequence>MPGPWSLFSLALILTLTRVPGSGALPEAVQEESVAAAELPSLSRGELGSWPKDLQRVRGDLGAALESLLNHPNSRLIKRQHPGKREEAANAGAEEEMDLDLGEAGAWGLHKQQHPGRREDRLWLHKDDSWAPNSWSPDGWISDPWSSDIDMVQPKRQHPGRRSYPWVESDIAKRQHPGRRLVEETEEEGEGALMLEKRQHPGRRASADPCGPQGTCGQAGLLGLLGDLSRVQEALEKQRPEEPLAE</sequence>
<evidence type="ECO:0000256" key="5">
    <source>
        <dbReference type="ARBA" id="ARBA00022702"/>
    </source>
</evidence>
<dbReference type="AlphaFoldDB" id="A0A8C6RXC8"/>
<reference evidence="11" key="2">
    <citation type="submission" date="2025-09" db="UniProtKB">
        <authorList>
            <consortium name="Ensembl"/>
        </authorList>
    </citation>
    <scope>IDENTIFICATION</scope>
</reference>
<evidence type="ECO:0000256" key="8">
    <source>
        <dbReference type="ARBA" id="ARBA00022815"/>
    </source>
</evidence>
<keyword evidence="6 9" id="KW-0732">Signal</keyword>
<dbReference type="Ensembl" id="ENSNGAT00000029624.1">
    <property type="protein sequence ID" value="ENSNGAP00000023920.1"/>
    <property type="gene ID" value="ENSNGAG00000022332.1"/>
</dbReference>
<dbReference type="GO" id="GO:0042755">
    <property type="term" value="P:eating behavior"/>
    <property type="evidence" value="ECO:0007669"/>
    <property type="project" value="TreeGrafter"/>
</dbReference>
<dbReference type="GO" id="GO:0014050">
    <property type="term" value="P:negative regulation of glutamate secretion"/>
    <property type="evidence" value="ECO:0007669"/>
    <property type="project" value="TreeGrafter"/>
</dbReference>
<feature type="region of interest" description="Disordered" evidence="10">
    <location>
        <begin position="196"/>
        <end position="215"/>
    </location>
</feature>
<organism evidence="11 12">
    <name type="scientific">Nannospalax galili</name>
    <name type="common">Northern Israeli blind subterranean mole rat</name>
    <name type="synonym">Spalax galili</name>
    <dbReference type="NCBI Taxonomy" id="1026970"/>
    <lineage>
        <taxon>Eukaryota</taxon>
        <taxon>Metazoa</taxon>
        <taxon>Chordata</taxon>
        <taxon>Craniata</taxon>
        <taxon>Vertebrata</taxon>
        <taxon>Euteleostomi</taxon>
        <taxon>Mammalia</taxon>
        <taxon>Eutheria</taxon>
        <taxon>Euarchontoglires</taxon>
        <taxon>Glires</taxon>
        <taxon>Rodentia</taxon>
        <taxon>Myomorpha</taxon>
        <taxon>Muroidea</taxon>
        <taxon>Spalacidae</taxon>
        <taxon>Spalacinae</taxon>
        <taxon>Nannospalax</taxon>
    </lineage>
</organism>
<evidence type="ECO:0000256" key="1">
    <source>
        <dbReference type="ARBA" id="ARBA00004613"/>
    </source>
</evidence>
<dbReference type="GO" id="GO:0032024">
    <property type="term" value="P:positive regulation of insulin secretion"/>
    <property type="evidence" value="ECO:0007669"/>
    <property type="project" value="TreeGrafter"/>
</dbReference>
<evidence type="ECO:0000313" key="12">
    <source>
        <dbReference type="Proteomes" id="UP000694381"/>
    </source>
</evidence>
<proteinExistence type="inferred from homology"/>
<dbReference type="GeneTree" id="ENSGT00390000016951"/>
<evidence type="ECO:0000256" key="7">
    <source>
        <dbReference type="ARBA" id="ARBA00022737"/>
    </source>
</evidence>
<keyword evidence="12" id="KW-1185">Reference proteome</keyword>
<keyword evidence="4" id="KW-0165">Cleavage on pair of basic residues</keyword>
<dbReference type="PANTHER" id="PTHR17530">
    <property type="entry name" value="PRO-THYROTROPIN-RELEASING HORMONE"/>
    <property type="match status" value="1"/>
</dbReference>
<gene>
    <name evidence="11" type="primary">Trh</name>
</gene>
<evidence type="ECO:0000256" key="6">
    <source>
        <dbReference type="ARBA" id="ARBA00022729"/>
    </source>
</evidence>
<keyword evidence="3 9" id="KW-0964">Secreted</keyword>
<evidence type="ECO:0000313" key="11">
    <source>
        <dbReference type="Ensembl" id="ENSNGAP00000023920.1"/>
    </source>
</evidence>
<dbReference type="GO" id="GO:0008437">
    <property type="term" value="F:thyrotropin-releasing hormone activity"/>
    <property type="evidence" value="ECO:0007669"/>
    <property type="project" value="InterPro"/>
</dbReference>
<reference evidence="11" key="1">
    <citation type="submission" date="2025-08" db="UniProtKB">
        <authorList>
            <consortium name="Ensembl"/>
        </authorList>
    </citation>
    <scope>IDENTIFICATION</scope>
</reference>
<keyword evidence="7" id="KW-0677">Repeat</keyword>
<feature type="chain" id="PRO_5034398997" description="Pro-thyrotropin-releasing hormone" evidence="9">
    <location>
        <begin position="25"/>
        <end position="246"/>
    </location>
</feature>
<dbReference type="Pfam" id="PF05438">
    <property type="entry name" value="TRH"/>
    <property type="match status" value="1"/>
</dbReference>
<dbReference type="GO" id="GO:0009755">
    <property type="term" value="P:hormone-mediated signaling pathway"/>
    <property type="evidence" value="ECO:0007669"/>
    <property type="project" value="UniProtKB-UniRule"/>
</dbReference>
<keyword evidence="8" id="KW-0027">Amidation</keyword>
<comment type="subcellular location">
    <subcellularLocation>
        <location evidence="1">Secreted</location>
    </subcellularLocation>
</comment>
<dbReference type="InterPro" id="IPR008857">
    <property type="entry name" value="TRH"/>
</dbReference>
<dbReference type="PIRSF" id="PIRSF001795">
    <property type="entry name" value="TRH"/>
    <property type="match status" value="1"/>
</dbReference>
<protein>
    <recommendedName>
        <fullName evidence="9">Pro-thyrotropin-releasing hormone</fullName>
    </recommendedName>
</protein>
<evidence type="ECO:0000256" key="2">
    <source>
        <dbReference type="ARBA" id="ARBA00010437"/>
    </source>
</evidence>
<accession>A0A8C6RXC8</accession>
<comment type="function">
    <text evidence="9">Functions as a regulator of the biosynthesis of TSH in the anterior pituitary gland and as a neurotransmitter/ neuromodulator in the central and peripheral nervous systems.</text>
</comment>
<evidence type="ECO:0000256" key="4">
    <source>
        <dbReference type="ARBA" id="ARBA00022685"/>
    </source>
</evidence>
<feature type="signal peptide" evidence="9">
    <location>
        <begin position="1"/>
        <end position="24"/>
    </location>
</feature>
<dbReference type="PANTHER" id="PTHR17530:SF2">
    <property type="entry name" value="PRO-THYROTROPIN-RELEASING HORMONE"/>
    <property type="match status" value="1"/>
</dbReference>
<evidence type="ECO:0000256" key="10">
    <source>
        <dbReference type="SAM" id="MobiDB-lite"/>
    </source>
</evidence>
<dbReference type="GO" id="GO:0005576">
    <property type="term" value="C:extracellular region"/>
    <property type="evidence" value="ECO:0007669"/>
    <property type="project" value="UniProtKB-SubCell"/>
</dbReference>
<evidence type="ECO:0000256" key="9">
    <source>
        <dbReference type="PIRNR" id="PIRNR001795"/>
    </source>
</evidence>
<comment type="similarity">
    <text evidence="2 9">Belongs to the TRH family.</text>
</comment>
<dbReference type="GO" id="GO:0014054">
    <property type="term" value="P:positive regulation of gamma-aminobutyric acid secretion"/>
    <property type="evidence" value="ECO:0007669"/>
    <property type="project" value="TreeGrafter"/>
</dbReference>
<evidence type="ECO:0000256" key="3">
    <source>
        <dbReference type="ARBA" id="ARBA00022525"/>
    </source>
</evidence>
<dbReference type="GO" id="GO:0001692">
    <property type="term" value="P:histamine metabolic process"/>
    <property type="evidence" value="ECO:0007669"/>
    <property type="project" value="TreeGrafter"/>
</dbReference>